<proteinExistence type="predicted"/>
<name>A0A7V1PUJ5_CALAY</name>
<organism evidence="1">
    <name type="scientific">Caldithrix abyssi</name>
    <dbReference type="NCBI Taxonomy" id="187145"/>
    <lineage>
        <taxon>Bacteria</taxon>
        <taxon>Pseudomonadati</taxon>
        <taxon>Calditrichota</taxon>
        <taxon>Calditrichia</taxon>
        <taxon>Calditrichales</taxon>
        <taxon>Calditrichaceae</taxon>
        <taxon>Caldithrix</taxon>
    </lineage>
</organism>
<dbReference type="AlphaFoldDB" id="A0A7V1PUJ5"/>
<sequence length="364" mass="43001">MELSFKQGELMDSVIGLLPGQWFKLLKENRFKARPARMALISALTVRNHRFLAREKKIYPGKTTVNGEHAPVFIIGHWRSGTTFLHNLLSRDEQFTFPRTFQVNNPHTFLHIHQKYNALLRERTAKKRSMDNVKVSLLSPAEDEFALAALTLRSPIVGWLFPQRQTHYDRYTTFETCNRELLENWGKSYIHFFNKIRFMTPGKRILSKSPLNTARIKKLHEIFPAARFIFLHRHPYEVFNSTIRLYDTAIARSSLQKPDYDVTGRIIERYRQIHSAYLEQRALIPGEKLLEISYDELDKEPLKTVEKIYRYHGLSGYEDFKPGLSTHLNGLSYTKNKYPALSRETVDKIQRHWEPYLQEWNYKL</sequence>
<dbReference type="Pfam" id="PF13469">
    <property type="entry name" value="Sulfotransfer_3"/>
    <property type="match status" value="1"/>
</dbReference>
<gene>
    <name evidence="1" type="ORF">ENJ10_07635</name>
</gene>
<dbReference type="InterPro" id="IPR052736">
    <property type="entry name" value="Stf3_sulfotransferase"/>
</dbReference>
<dbReference type="PANTHER" id="PTHR36451:SF1">
    <property type="entry name" value="OMEGA-HYDROXY-BETA-DIHYDROMENAQUINONE-9 SULFOTRANSFERASE STF3"/>
    <property type="match status" value="1"/>
</dbReference>
<dbReference type="Gene3D" id="3.40.50.300">
    <property type="entry name" value="P-loop containing nucleotide triphosphate hydrolases"/>
    <property type="match status" value="1"/>
</dbReference>
<comment type="caution">
    <text evidence="1">The sequence shown here is derived from an EMBL/GenBank/DDBJ whole genome shotgun (WGS) entry which is preliminary data.</text>
</comment>
<accession>A0A7V1PUJ5</accession>
<reference evidence="1" key="1">
    <citation type="journal article" date="2020" name="mSystems">
        <title>Genome- and Community-Level Interaction Insights into Carbon Utilization and Element Cycling Functions of Hydrothermarchaeota in Hydrothermal Sediment.</title>
        <authorList>
            <person name="Zhou Z."/>
            <person name="Liu Y."/>
            <person name="Xu W."/>
            <person name="Pan J."/>
            <person name="Luo Z.H."/>
            <person name="Li M."/>
        </authorList>
    </citation>
    <scope>NUCLEOTIDE SEQUENCE [LARGE SCALE GENOMIC DNA]</scope>
    <source>
        <strain evidence="1">HyVt-456</strain>
    </source>
</reference>
<protein>
    <submittedName>
        <fullName evidence="1">Sulfotransferase</fullName>
    </submittedName>
</protein>
<dbReference type="PANTHER" id="PTHR36451">
    <property type="entry name" value="PAPS-DEPENDENT SULFOTRANSFERASE STF3"/>
    <property type="match status" value="1"/>
</dbReference>
<evidence type="ECO:0000313" key="1">
    <source>
        <dbReference type="EMBL" id="HED10545.1"/>
    </source>
</evidence>
<dbReference type="EMBL" id="DRLD01000213">
    <property type="protein sequence ID" value="HED10545.1"/>
    <property type="molecule type" value="Genomic_DNA"/>
</dbReference>
<dbReference type="Proteomes" id="UP000886005">
    <property type="component" value="Unassembled WGS sequence"/>
</dbReference>
<dbReference type="SUPFAM" id="SSF52540">
    <property type="entry name" value="P-loop containing nucleoside triphosphate hydrolases"/>
    <property type="match status" value="1"/>
</dbReference>
<dbReference type="InterPro" id="IPR027417">
    <property type="entry name" value="P-loop_NTPase"/>
</dbReference>